<comment type="caution">
    <text evidence="1">The sequence shown here is derived from an EMBL/GenBank/DDBJ whole genome shotgun (WGS) entry which is preliminary data.</text>
</comment>
<evidence type="ECO:0000313" key="1">
    <source>
        <dbReference type="EMBL" id="CAH3175835.1"/>
    </source>
</evidence>
<name>A0ABN8R8W6_9CNID</name>
<proteinExistence type="predicted"/>
<keyword evidence="2" id="KW-1185">Reference proteome</keyword>
<reference evidence="1 2" key="1">
    <citation type="submission" date="2022-05" db="EMBL/GenBank/DDBJ databases">
        <authorList>
            <consortium name="Genoscope - CEA"/>
            <person name="William W."/>
        </authorList>
    </citation>
    <scope>NUCLEOTIDE SEQUENCE [LARGE SCALE GENOMIC DNA]</scope>
</reference>
<organism evidence="1 2">
    <name type="scientific">Porites lobata</name>
    <dbReference type="NCBI Taxonomy" id="104759"/>
    <lineage>
        <taxon>Eukaryota</taxon>
        <taxon>Metazoa</taxon>
        <taxon>Cnidaria</taxon>
        <taxon>Anthozoa</taxon>
        <taxon>Hexacorallia</taxon>
        <taxon>Scleractinia</taxon>
        <taxon>Fungiina</taxon>
        <taxon>Poritidae</taxon>
        <taxon>Porites</taxon>
    </lineage>
</organism>
<sequence length="134" mass="14777">IKPYEPSEWEDNEPAAKPQTTLVIRLPRFFCSRISILTKSFKKRGSSLGLRSEMHVVTQLKTGCMHSDSYQNYAALVKGVKLLVVLSQSRSVRCLTSPAGIVNPFKMAGVIPAILHAVIPGFCRIAHVASQRKA</sequence>
<gene>
    <name evidence="1" type="ORF">PLOB_00017236</name>
</gene>
<feature type="non-terminal residue" evidence="1">
    <location>
        <position position="1"/>
    </location>
</feature>
<protein>
    <submittedName>
        <fullName evidence="1">Uncharacterized protein</fullName>
    </submittedName>
</protein>
<dbReference type="EMBL" id="CALNXK010000205">
    <property type="protein sequence ID" value="CAH3175835.1"/>
    <property type="molecule type" value="Genomic_DNA"/>
</dbReference>
<evidence type="ECO:0000313" key="2">
    <source>
        <dbReference type="Proteomes" id="UP001159405"/>
    </source>
</evidence>
<accession>A0ABN8R8W6</accession>
<dbReference type="Proteomes" id="UP001159405">
    <property type="component" value="Unassembled WGS sequence"/>
</dbReference>